<organism evidence="6 7">
    <name type="scientific">Exophiala sideris</name>
    <dbReference type="NCBI Taxonomy" id="1016849"/>
    <lineage>
        <taxon>Eukaryota</taxon>
        <taxon>Fungi</taxon>
        <taxon>Dikarya</taxon>
        <taxon>Ascomycota</taxon>
        <taxon>Pezizomycotina</taxon>
        <taxon>Eurotiomycetes</taxon>
        <taxon>Chaetothyriomycetidae</taxon>
        <taxon>Chaetothyriales</taxon>
        <taxon>Herpotrichiellaceae</taxon>
        <taxon>Exophiala</taxon>
    </lineage>
</organism>
<dbReference type="SUPFAM" id="SSF140959">
    <property type="entry name" value="Indolic compounds 2,3-dioxygenase-like"/>
    <property type="match status" value="1"/>
</dbReference>
<dbReference type="GO" id="GO:0046872">
    <property type="term" value="F:metal ion binding"/>
    <property type="evidence" value="ECO:0007669"/>
    <property type="project" value="UniProtKB-UniRule"/>
</dbReference>
<evidence type="ECO:0000256" key="4">
    <source>
        <dbReference type="PIRSR" id="PIRSR600898-1"/>
    </source>
</evidence>
<protein>
    <recommendedName>
        <fullName evidence="5">Indoleamine 2,3-dioxygenase</fullName>
        <ecNumber evidence="5">1.13.11.52</ecNumber>
    </recommendedName>
</protein>
<dbReference type="GO" id="GO:0020037">
    <property type="term" value="F:heme binding"/>
    <property type="evidence" value="ECO:0007669"/>
    <property type="project" value="UniProtKB-UniRule"/>
</dbReference>
<dbReference type="AlphaFoldDB" id="A0A0D1YK22"/>
<dbReference type="HOGENOM" id="CLU_033932_0_0_1"/>
<keyword evidence="2 4" id="KW-0479">Metal-binding</keyword>
<gene>
    <name evidence="6" type="ORF">PV11_03550</name>
</gene>
<dbReference type="STRING" id="1016849.A0A0D1YK22"/>
<keyword evidence="3 4" id="KW-0408">Iron</keyword>
<dbReference type="GO" id="GO:0019441">
    <property type="term" value="P:L-tryptophan catabolic process to kynurenine"/>
    <property type="evidence" value="ECO:0007669"/>
    <property type="project" value="UniProtKB-UniRule"/>
</dbReference>
<keyword evidence="5" id="KW-0560">Oxidoreductase</keyword>
<dbReference type="PANTHER" id="PTHR28657">
    <property type="entry name" value="INDOLEAMINE 2,3-DIOXYGENASE"/>
    <property type="match status" value="1"/>
</dbReference>
<feature type="binding site" description="proximal binding residue" evidence="4">
    <location>
        <position position="485"/>
    </location>
    <ligand>
        <name>heme b</name>
        <dbReference type="ChEBI" id="CHEBI:60344"/>
    </ligand>
    <ligandPart>
        <name>Fe</name>
        <dbReference type="ChEBI" id="CHEBI:18248"/>
    </ligandPart>
</feature>
<dbReference type="GO" id="GO:0033754">
    <property type="term" value="F:indoleamine 2,3-dioxygenase activity"/>
    <property type="evidence" value="ECO:0007669"/>
    <property type="project" value="UniProtKB-EC"/>
</dbReference>
<evidence type="ECO:0000313" key="6">
    <source>
        <dbReference type="EMBL" id="KIV81359.1"/>
    </source>
</evidence>
<reference evidence="6 7" key="1">
    <citation type="submission" date="2015-01" db="EMBL/GenBank/DDBJ databases">
        <title>The Genome Sequence of Exophiala sideris CBS121828.</title>
        <authorList>
            <consortium name="The Broad Institute Genomics Platform"/>
            <person name="Cuomo C."/>
            <person name="de Hoog S."/>
            <person name="Gorbushina A."/>
            <person name="Stielow B."/>
            <person name="Teixiera M."/>
            <person name="Abouelleil A."/>
            <person name="Chapman S.B."/>
            <person name="Priest M."/>
            <person name="Young S.K."/>
            <person name="Wortman J."/>
            <person name="Nusbaum C."/>
            <person name="Birren B."/>
        </authorList>
    </citation>
    <scope>NUCLEOTIDE SEQUENCE [LARGE SCALE GENOMIC DNA]</scope>
    <source>
        <strain evidence="6 7">CBS 121828</strain>
    </source>
</reference>
<name>A0A0D1YK22_9EURO</name>
<proteinExistence type="inferred from homology"/>
<dbReference type="InterPro" id="IPR037217">
    <property type="entry name" value="Trp/Indoleamine_2_3_dOase-like"/>
</dbReference>
<dbReference type="PANTHER" id="PTHR28657:SF3">
    <property type="entry name" value="INDOLEAMINE 2,3-DIOXYGENASE"/>
    <property type="match status" value="1"/>
</dbReference>
<comment type="function">
    <text evidence="5">Produces N-formyl-kynurenine through the oxidation of tryptophan.</text>
</comment>
<dbReference type="EMBL" id="KN846952">
    <property type="protein sequence ID" value="KIV81359.1"/>
    <property type="molecule type" value="Genomic_DNA"/>
</dbReference>
<sequence>MLIYTTQPVRCRFLQVSTDSTLPGSQAPRKHFWQVRSHVAIYPRPLCTYLCFIISRHHIPPGLTDLASSMAYLADSPPLPALSSLFPHLNDDASNIPRSTDPFTITTTTGFLPCRPPIRRLPAQFDALSDILDDMPVVKADGTPGLLGKFALGPLIDSGALPDLTHHLNDLRIQDAAGDRYDLEAITALFRDYSFLASSYLLEPCWEAWSKDNNGGYGLGRPILPRCIAAPLVEAADILDIPPFMSYAASYALYNYSLVNRNIGASVYDNLRLIRAFEKGLDPTSSEAGFILTHIHMVHETGPLIQGATDLLAVIENTPTDTEAAITAFRTMLAAMKRIEEHMEQMWTHSLPKDYISYRTFIFGITSQSMFPNGVIYQGTRYGDNKPLYFRGESGANDSIIPLLDHLLEIPMPTNPLTDILKDFRQYRPKPHREFLAWVMSKSAEVGVKKYCVDSRDASNVEHSMLLPTLYLRLLEHVRSFRWRHWLFAREYIIKRTAHPTATGGSPIVTWLPNQLFAVMDLMDSVYKESGLKGVIEEGKVESSEIKVVKELMENVVSQRDKLDKEVKKYCAERGA</sequence>
<keyword evidence="5" id="KW-0223">Dioxygenase</keyword>
<evidence type="ECO:0000256" key="1">
    <source>
        <dbReference type="ARBA" id="ARBA00007119"/>
    </source>
</evidence>
<evidence type="ECO:0000313" key="7">
    <source>
        <dbReference type="Proteomes" id="UP000053599"/>
    </source>
</evidence>
<evidence type="ECO:0000256" key="3">
    <source>
        <dbReference type="ARBA" id="ARBA00023004"/>
    </source>
</evidence>
<dbReference type="InterPro" id="IPR000898">
    <property type="entry name" value="Indolamine_dOase"/>
</dbReference>
<dbReference type="OrthoDB" id="10262710at2759"/>
<dbReference type="Proteomes" id="UP000053599">
    <property type="component" value="Unassembled WGS sequence"/>
</dbReference>
<comment type="catalytic activity">
    <reaction evidence="5">
        <text>L-tryptophan + O2 = N-formyl-L-kynurenine</text>
        <dbReference type="Rhea" id="RHEA:24536"/>
        <dbReference type="ChEBI" id="CHEBI:15379"/>
        <dbReference type="ChEBI" id="CHEBI:57912"/>
        <dbReference type="ChEBI" id="CHEBI:58629"/>
    </reaction>
</comment>
<dbReference type="FunFam" id="1.20.58.480:FF:000005">
    <property type="entry name" value="Indoleamine 2,3-dioxygenase family protein"/>
    <property type="match status" value="1"/>
</dbReference>
<evidence type="ECO:0000256" key="2">
    <source>
        <dbReference type="ARBA" id="ARBA00022723"/>
    </source>
</evidence>
<dbReference type="EC" id="1.13.11.52" evidence="5"/>
<keyword evidence="4 5" id="KW-0349">Heme</keyword>
<accession>A0A0D1YK22</accession>
<dbReference type="Pfam" id="PF01231">
    <property type="entry name" value="IDO"/>
    <property type="match status" value="1"/>
</dbReference>
<evidence type="ECO:0000256" key="5">
    <source>
        <dbReference type="RuleBase" id="RU369119"/>
    </source>
</evidence>
<dbReference type="Gene3D" id="1.20.58.480">
    <property type="match status" value="1"/>
</dbReference>
<comment type="similarity">
    <text evidence="1 5">Belongs to the indoleamine 2,3-dioxygenase family.</text>
</comment>